<dbReference type="EMBL" id="JAZDQP010000013">
    <property type="protein sequence ID" value="MEE1868468.1"/>
    <property type="molecule type" value="Genomic_DNA"/>
</dbReference>
<name>A0AB35WXX8_9PSED</name>
<evidence type="ECO:0000313" key="1">
    <source>
        <dbReference type="EMBL" id="MEE1868468.1"/>
    </source>
</evidence>
<dbReference type="CDD" id="cd15482">
    <property type="entry name" value="Sialidase_non-viral"/>
    <property type="match status" value="2"/>
</dbReference>
<accession>A0AB35WXX8</accession>
<evidence type="ECO:0000313" key="2">
    <source>
        <dbReference type="Proteomes" id="UP001307839"/>
    </source>
</evidence>
<gene>
    <name evidence="1" type="ORF">V0R53_18960</name>
</gene>
<dbReference type="Proteomes" id="UP001307839">
    <property type="component" value="Unassembled WGS sequence"/>
</dbReference>
<protein>
    <submittedName>
        <fullName evidence="1">BNR-4 repeat-containing protein</fullName>
    </submittedName>
</protein>
<dbReference type="AlphaFoldDB" id="A0AB35WXX8"/>
<dbReference type="RefSeq" id="WP_330080266.1">
    <property type="nucleotide sequence ID" value="NZ_JAZDCU010000030.1"/>
</dbReference>
<proteinExistence type="predicted"/>
<dbReference type="InterPro" id="IPR036278">
    <property type="entry name" value="Sialidase_sf"/>
</dbReference>
<sequence>MTRRDFLISAGVIFAFSSVPFLRKLSSPKPLTLTNAYSLWYNRPAVAELDGGFCVGYVTSSGEVTVAEITNDLLIRRTAKLHKFSDSSDHGSPSLIKIPSGKYAGRVLACFSNHASPMLSIRSKSQNDAWSWGEANVIDSGRATYASLAALPDGRVLLMYTLQERIGQYSNGEWRRVVSRYTRDGGDSWSDPVVIAGFGAGTFPYSTPLSSAADGRCAMAYAIYSSSTKKHRGLTVVVTNDGFINKVEHVINLGEKTGLDTIPYETRWISGRDISVSYTEMNAGGDRGISRIVTIDSETGKVYSNKQIAESALHTYASGAAIGLDGKSAVTAPVAGGLARHDLESGEIHSIVDSGFFSMPWVFHIQGRKMLMTLRNPMIITTRDFKADIYISEI</sequence>
<comment type="caution">
    <text evidence="1">The sequence shown here is derived from an EMBL/GenBank/DDBJ whole genome shotgun (WGS) entry which is preliminary data.</text>
</comment>
<organism evidence="1 2">
    <name type="scientific">Pseudomonas auratipiscis</name>
    <dbReference type="NCBI Taxonomy" id="3115853"/>
    <lineage>
        <taxon>Bacteria</taxon>
        <taxon>Pseudomonadati</taxon>
        <taxon>Pseudomonadota</taxon>
        <taxon>Gammaproteobacteria</taxon>
        <taxon>Pseudomonadales</taxon>
        <taxon>Pseudomonadaceae</taxon>
        <taxon>Pseudomonas</taxon>
    </lineage>
</organism>
<dbReference type="Gene3D" id="2.120.10.10">
    <property type="match status" value="1"/>
</dbReference>
<reference evidence="1 2" key="1">
    <citation type="submission" date="2024-01" db="EMBL/GenBank/DDBJ databases">
        <title>Unpublished Manusciprt.</title>
        <authorList>
            <person name="Duman M."/>
            <person name="Valdes E.G."/>
            <person name="Ajmi N."/>
            <person name="Altun S."/>
            <person name="Saticioglu I.B."/>
        </authorList>
    </citation>
    <scope>NUCLEOTIDE SEQUENCE [LARGE SCALE GENOMIC DNA]</scope>
    <source>
        <strain evidence="1 2">120P</strain>
    </source>
</reference>
<dbReference type="SUPFAM" id="SSF50939">
    <property type="entry name" value="Sialidases"/>
    <property type="match status" value="1"/>
</dbReference>
<keyword evidence="2" id="KW-1185">Reference proteome</keyword>